<keyword evidence="13" id="KW-1208">Phospholipid metabolism</keyword>
<keyword evidence="9 16" id="KW-1133">Transmembrane helix</keyword>
<feature type="transmembrane region" description="Helical" evidence="16">
    <location>
        <begin position="65"/>
        <end position="84"/>
    </location>
</feature>
<dbReference type="PROSITE" id="PS00379">
    <property type="entry name" value="CDP_ALCOHOL_P_TRANSF"/>
    <property type="match status" value="1"/>
</dbReference>
<dbReference type="PANTHER" id="PTHR14269:SF61">
    <property type="entry name" value="CDP-DIACYLGLYCEROL--SERINE O-PHOSPHATIDYLTRANSFERASE"/>
    <property type="match status" value="1"/>
</dbReference>
<evidence type="ECO:0000256" key="3">
    <source>
        <dbReference type="ARBA" id="ARBA00010441"/>
    </source>
</evidence>
<name>A0A3S9VZY0_9BACT</name>
<accession>A0A3S9VZY0</accession>
<dbReference type="AlphaFoldDB" id="A0A3S9VZY0"/>
<dbReference type="GO" id="GO:0008654">
    <property type="term" value="P:phospholipid biosynthetic process"/>
    <property type="evidence" value="ECO:0007669"/>
    <property type="project" value="UniProtKB-KW"/>
</dbReference>
<evidence type="ECO:0000256" key="16">
    <source>
        <dbReference type="SAM" id="Phobius"/>
    </source>
</evidence>
<sequence>MKKHIPNLITCMNVTSGTVAIYAAFHGYLYLAAWLVILAMVFDFFDGFAARLLHVKSEMGKELDSLADMVSFGVMPSVMAFFLIRDLGYGGGELFAANPWQGTFMYVPFLVPAFSAYRLAKFNLDVRQTHSFIGLPTPSNALFWVMLVFTRYHQEEFFMAMWGKPWLLALFALVLAILLISEIPMFSLKLINFSWNGNALLYCFLGAVIIGFVIWGVKALSCMIPVYILISCYDFKKKWNWRFWGVLVLLFLLLKWAALFIVFPAYLIVLVVKLTARADQ</sequence>
<evidence type="ECO:0000256" key="5">
    <source>
        <dbReference type="ARBA" id="ARBA00017171"/>
    </source>
</evidence>
<dbReference type="InterPro" id="IPR050324">
    <property type="entry name" value="CDP-alcohol_PTase-I"/>
</dbReference>
<dbReference type="InterPro" id="IPR004533">
    <property type="entry name" value="CDP-diaglyc--ser_O-PTrfase"/>
</dbReference>
<dbReference type="Gene3D" id="1.20.120.1760">
    <property type="match status" value="1"/>
</dbReference>
<evidence type="ECO:0000256" key="7">
    <source>
        <dbReference type="ARBA" id="ARBA00022679"/>
    </source>
</evidence>
<dbReference type="EMBL" id="CP032819">
    <property type="protein sequence ID" value="AZS32110.1"/>
    <property type="molecule type" value="Genomic_DNA"/>
</dbReference>
<keyword evidence="6" id="KW-0444">Lipid biosynthesis</keyword>
<keyword evidence="12" id="KW-0594">Phospholipid biosynthesis</keyword>
<keyword evidence="8 16" id="KW-0812">Transmembrane</keyword>
<evidence type="ECO:0000256" key="2">
    <source>
        <dbReference type="ARBA" id="ARBA00004127"/>
    </source>
</evidence>
<keyword evidence="11 16" id="KW-0472">Membrane</keyword>
<evidence type="ECO:0000256" key="14">
    <source>
        <dbReference type="ARBA" id="ARBA00032361"/>
    </source>
</evidence>
<dbReference type="PANTHER" id="PTHR14269">
    <property type="entry name" value="CDP-DIACYLGLYCEROL--GLYCEROL-3-PHOSPHATE 3-PHOSPHATIDYLTRANSFERASE-RELATED"/>
    <property type="match status" value="1"/>
</dbReference>
<feature type="transmembrane region" description="Helical" evidence="16">
    <location>
        <begin position="104"/>
        <end position="120"/>
    </location>
</feature>
<evidence type="ECO:0000256" key="12">
    <source>
        <dbReference type="ARBA" id="ARBA00023209"/>
    </source>
</evidence>
<feature type="transmembrane region" description="Helical" evidence="16">
    <location>
        <begin position="31"/>
        <end position="53"/>
    </location>
</feature>
<evidence type="ECO:0000256" key="4">
    <source>
        <dbReference type="ARBA" id="ARBA00013174"/>
    </source>
</evidence>
<dbReference type="RefSeq" id="WP_106625162.1">
    <property type="nucleotide sequence ID" value="NZ_CP032819.1"/>
</dbReference>
<keyword evidence="7 15" id="KW-0808">Transferase</keyword>
<dbReference type="NCBIfam" id="TIGR00473">
    <property type="entry name" value="pssA"/>
    <property type="match status" value="1"/>
</dbReference>
<gene>
    <name evidence="17" type="primary">pssA</name>
    <name evidence="17" type="ORF">D8S85_18060</name>
</gene>
<evidence type="ECO:0000256" key="8">
    <source>
        <dbReference type="ARBA" id="ARBA00022692"/>
    </source>
</evidence>
<comment type="subcellular location">
    <subcellularLocation>
        <location evidence="2">Endomembrane system</location>
        <topology evidence="2">Multi-pass membrane protein</topology>
    </subcellularLocation>
</comment>
<evidence type="ECO:0000313" key="18">
    <source>
        <dbReference type="Proteomes" id="UP000270673"/>
    </source>
</evidence>
<evidence type="ECO:0000256" key="6">
    <source>
        <dbReference type="ARBA" id="ARBA00022516"/>
    </source>
</evidence>
<dbReference type="Proteomes" id="UP000270673">
    <property type="component" value="Chromosome"/>
</dbReference>
<dbReference type="GO" id="GO:0003882">
    <property type="term" value="F:CDP-diacylglycerol-serine O-phosphatidyltransferase activity"/>
    <property type="evidence" value="ECO:0007669"/>
    <property type="project" value="UniProtKB-EC"/>
</dbReference>
<dbReference type="GO" id="GO:0016020">
    <property type="term" value="C:membrane"/>
    <property type="evidence" value="ECO:0007669"/>
    <property type="project" value="InterPro"/>
</dbReference>
<organism evidence="17 18">
    <name type="scientific">Butyricimonas faecalis</name>
    <dbReference type="NCBI Taxonomy" id="2093856"/>
    <lineage>
        <taxon>Bacteria</taxon>
        <taxon>Pseudomonadati</taxon>
        <taxon>Bacteroidota</taxon>
        <taxon>Bacteroidia</taxon>
        <taxon>Bacteroidales</taxon>
        <taxon>Odoribacteraceae</taxon>
        <taxon>Butyricimonas</taxon>
    </lineage>
</organism>
<dbReference type="EC" id="2.7.8.8" evidence="4"/>
<evidence type="ECO:0000256" key="9">
    <source>
        <dbReference type="ARBA" id="ARBA00022989"/>
    </source>
</evidence>
<dbReference type="InterPro" id="IPR043130">
    <property type="entry name" value="CDP-OH_PTrfase_TM_dom"/>
</dbReference>
<evidence type="ECO:0000256" key="15">
    <source>
        <dbReference type="RuleBase" id="RU003750"/>
    </source>
</evidence>
<feature type="transmembrane region" description="Helical" evidence="16">
    <location>
        <begin position="242"/>
        <end position="272"/>
    </location>
</feature>
<evidence type="ECO:0000256" key="13">
    <source>
        <dbReference type="ARBA" id="ARBA00023264"/>
    </source>
</evidence>
<evidence type="ECO:0000313" key="17">
    <source>
        <dbReference type="EMBL" id="AZS32110.1"/>
    </source>
</evidence>
<dbReference type="OrthoDB" id="9777147at2"/>
<feature type="transmembrane region" description="Helical" evidence="16">
    <location>
        <begin position="132"/>
        <end position="154"/>
    </location>
</feature>
<dbReference type="Pfam" id="PF01066">
    <property type="entry name" value="CDP-OH_P_transf"/>
    <property type="match status" value="1"/>
</dbReference>
<dbReference type="KEGG" id="buy:D8S85_18060"/>
<protein>
    <recommendedName>
        <fullName evidence="5">CDP-diacylglycerol--serine O-phosphatidyltransferase</fullName>
        <ecNumber evidence="4">2.7.8.8</ecNumber>
    </recommendedName>
    <alternativeName>
        <fullName evidence="14">Phosphatidylserine synthase</fullName>
    </alternativeName>
</protein>
<keyword evidence="10" id="KW-0443">Lipid metabolism</keyword>
<comment type="catalytic activity">
    <reaction evidence="1">
        <text>a CDP-1,2-diacyl-sn-glycerol + L-serine = a 1,2-diacyl-sn-glycero-3-phospho-L-serine + CMP + H(+)</text>
        <dbReference type="Rhea" id="RHEA:16913"/>
        <dbReference type="ChEBI" id="CHEBI:15378"/>
        <dbReference type="ChEBI" id="CHEBI:33384"/>
        <dbReference type="ChEBI" id="CHEBI:57262"/>
        <dbReference type="ChEBI" id="CHEBI:58332"/>
        <dbReference type="ChEBI" id="CHEBI:60377"/>
        <dbReference type="EC" id="2.7.8.8"/>
    </reaction>
</comment>
<evidence type="ECO:0000256" key="1">
    <source>
        <dbReference type="ARBA" id="ARBA00000287"/>
    </source>
</evidence>
<feature type="transmembrane region" description="Helical" evidence="16">
    <location>
        <begin position="166"/>
        <end position="188"/>
    </location>
</feature>
<feature type="transmembrane region" description="Helical" evidence="16">
    <location>
        <begin position="200"/>
        <end position="230"/>
    </location>
</feature>
<reference evidence="17 18" key="1">
    <citation type="submission" date="2018-10" db="EMBL/GenBank/DDBJ databases">
        <title>Butyricimonas faecalis sp. nov., isolated from human faeces and emended description of the genus Butyricimonas.</title>
        <authorList>
            <person name="Le Roy T."/>
            <person name="Van der Smissen P."/>
            <person name="Paquot A."/>
            <person name="Delzenne N."/>
            <person name="Muccioli G."/>
            <person name="Collet J.-F."/>
            <person name="Cani P.D."/>
        </authorList>
    </citation>
    <scope>NUCLEOTIDE SEQUENCE [LARGE SCALE GENOMIC DNA]</scope>
    <source>
        <strain evidence="17 18">H184</strain>
    </source>
</reference>
<dbReference type="InterPro" id="IPR048254">
    <property type="entry name" value="CDP_ALCOHOL_P_TRANSF_CS"/>
</dbReference>
<dbReference type="GO" id="GO:0012505">
    <property type="term" value="C:endomembrane system"/>
    <property type="evidence" value="ECO:0007669"/>
    <property type="project" value="UniProtKB-SubCell"/>
</dbReference>
<dbReference type="InterPro" id="IPR000462">
    <property type="entry name" value="CDP-OH_P_trans"/>
</dbReference>
<proteinExistence type="inferred from homology"/>
<comment type="similarity">
    <text evidence="3 15">Belongs to the CDP-alcohol phosphatidyltransferase class-I family.</text>
</comment>
<evidence type="ECO:0000256" key="11">
    <source>
        <dbReference type="ARBA" id="ARBA00023136"/>
    </source>
</evidence>
<evidence type="ECO:0000256" key="10">
    <source>
        <dbReference type="ARBA" id="ARBA00023098"/>
    </source>
</evidence>
<keyword evidence="18" id="KW-1185">Reference proteome</keyword>